<feature type="transmembrane region" description="Helical" evidence="16">
    <location>
        <begin position="57"/>
        <end position="81"/>
    </location>
</feature>
<comment type="subcellular location">
    <subcellularLocation>
        <location evidence="2">Cell inner membrane</location>
        <topology evidence="2">Multi-pass membrane protein</topology>
    </subcellularLocation>
</comment>
<dbReference type="InterPro" id="IPR036097">
    <property type="entry name" value="HisK_dim/P_sf"/>
</dbReference>
<dbReference type="InterPro" id="IPR005467">
    <property type="entry name" value="His_kinase_dom"/>
</dbReference>
<evidence type="ECO:0000256" key="2">
    <source>
        <dbReference type="ARBA" id="ARBA00004429"/>
    </source>
</evidence>
<feature type="domain" description="Response regulatory" evidence="18">
    <location>
        <begin position="474"/>
        <end position="588"/>
    </location>
</feature>
<keyword evidence="10" id="KW-0547">Nucleotide-binding</keyword>
<keyword evidence="10" id="KW-0067">ATP-binding</keyword>
<dbReference type="SUPFAM" id="SSF47384">
    <property type="entry name" value="Homodimeric domain of signal transducing histidine kinase"/>
    <property type="match status" value="1"/>
</dbReference>
<dbReference type="EC" id="2.7.13.3" evidence="3"/>
<dbReference type="PROSITE" id="PS50894">
    <property type="entry name" value="HPT"/>
    <property type="match status" value="1"/>
</dbReference>
<dbReference type="SUPFAM" id="SSF55785">
    <property type="entry name" value="PYP-like sensor domain (PAS domain)"/>
    <property type="match status" value="1"/>
</dbReference>
<evidence type="ECO:0000256" key="6">
    <source>
        <dbReference type="ARBA" id="ARBA00022553"/>
    </source>
</evidence>
<dbReference type="SMART" id="SM00388">
    <property type="entry name" value="HisKA"/>
    <property type="match status" value="1"/>
</dbReference>
<evidence type="ECO:0000256" key="14">
    <source>
        <dbReference type="PROSITE-ProRule" id="PRU00110"/>
    </source>
</evidence>
<dbReference type="InterPro" id="IPR036641">
    <property type="entry name" value="HPT_dom_sf"/>
</dbReference>
<evidence type="ECO:0000259" key="18">
    <source>
        <dbReference type="PROSITE" id="PS50110"/>
    </source>
</evidence>
<evidence type="ECO:0000256" key="12">
    <source>
        <dbReference type="ARBA" id="ARBA00023012"/>
    </source>
</evidence>
<keyword evidence="4" id="KW-1003">Cell membrane</keyword>
<keyword evidence="13 16" id="KW-0472">Membrane</keyword>
<comment type="catalytic activity">
    <reaction evidence="1">
        <text>ATP + protein L-histidine = ADP + protein N-phospho-L-histidine.</text>
        <dbReference type="EC" id="2.7.13.3"/>
    </reaction>
</comment>
<keyword evidence="7" id="KW-0808">Transferase</keyword>
<dbReference type="PROSITE" id="PS50109">
    <property type="entry name" value="HIS_KIN"/>
    <property type="match status" value="1"/>
</dbReference>
<evidence type="ECO:0000256" key="13">
    <source>
        <dbReference type="ARBA" id="ARBA00023136"/>
    </source>
</evidence>
<dbReference type="Gene3D" id="1.10.287.130">
    <property type="match status" value="1"/>
</dbReference>
<dbReference type="SUPFAM" id="SSF52172">
    <property type="entry name" value="CheY-like"/>
    <property type="match status" value="1"/>
</dbReference>
<dbReference type="SUPFAM" id="SSF47226">
    <property type="entry name" value="Histidine-containing phosphotransfer domain, HPT domain"/>
    <property type="match status" value="1"/>
</dbReference>
<protein>
    <recommendedName>
        <fullName evidence="3">histidine kinase</fullName>
        <ecNumber evidence="3">2.7.13.3</ecNumber>
    </recommendedName>
</protein>
<dbReference type="AlphaFoldDB" id="A0A7D4IF40"/>
<dbReference type="SMART" id="SM00387">
    <property type="entry name" value="HATPase_c"/>
    <property type="match status" value="1"/>
</dbReference>
<dbReference type="Pfam" id="PF00072">
    <property type="entry name" value="Response_reg"/>
    <property type="match status" value="1"/>
</dbReference>
<evidence type="ECO:0000256" key="4">
    <source>
        <dbReference type="ARBA" id="ARBA00022475"/>
    </source>
</evidence>
<evidence type="ECO:0000256" key="11">
    <source>
        <dbReference type="ARBA" id="ARBA00022989"/>
    </source>
</evidence>
<evidence type="ECO:0000313" key="20">
    <source>
        <dbReference type="EMBL" id="QKH34743.1"/>
    </source>
</evidence>
<dbReference type="InterPro" id="IPR001789">
    <property type="entry name" value="Sig_transdc_resp-reg_receiver"/>
</dbReference>
<feature type="domain" description="Histidine kinase" evidence="17">
    <location>
        <begin position="229"/>
        <end position="451"/>
    </location>
</feature>
<evidence type="ECO:0000313" key="21">
    <source>
        <dbReference type="Proteomes" id="UP000500970"/>
    </source>
</evidence>
<keyword evidence="21" id="KW-1185">Reference proteome</keyword>
<dbReference type="GO" id="GO:0005886">
    <property type="term" value="C:plasma membrane"/>
    <property type="evidence" value="ECO:0007669"/>
    <property type="project" value="UniProtKB-SubCell"/>
</dbReference>
<keyword evidence="11 16" id="KW-1133">Transmembrane helix</keyword>
<evidence type="ECO:0000256" key="3">
    <source>
        <dbReference type="ARBA" id="ARBA00012438"/>
    </source>
</evidence>
<dbReference type="EMBL" id="CP053985">
    <property type="protein sequence ID" value="QKH34743.1"/>
    <property type="molecule type" value="Genomic_DNA"/>
</dbReference>
<feature type="modified residue" description="Phosphohistidine" evidence="14">
    <location>
        <position position="645"/>
    </location>
</feature>
<dbReference type="InterPro" id="IPR004358">
    <property type="entry name" value="Sig_transdc_His_kin-like_C"/>
</dbReference>
<feature type="domain" description="HPt" evidence="19">
    <location>
        <begin position="606"/>
        <end position="703"/>
    </location>
</feature>
<dbReference type="InterPro" id="IPR008207">
    <property type="entry name" value="Sig_transdc_His_kin_Hpt_dom"/>
</dbReference>
<dbReference type="SUPFAM" id="SSF55874">
    <property type="entry name" value="ATPase domain of HSP90 chaperone/DNA topoisomerase II/histidine kinase"/>
    <property type="match status" value="1"/>
</dbReference>
<dbReference type="InterPro" id="IPR036890">
    <property type="entry name" value="HATPase_C_sf"/>
</dbReference>
<organism evidence="20 21">
    <name type="scientific">Achromobacter pestifer</name>
    <dbReference type="NCBI Taxonomy" id="1353889"/>
    <lineage>
        <taxon>Bacteria</taxon>
        <taxon>Pseudomonadati</taxon>
        <taxon>Pseudomonadota</taxon>
        <taxon>Betaproteobacteria</taxon>
        <taxon>Burkholderiales</taxon>
        <taxon>Alcaligenaceae</taxon>
        <taxon>Achromobacter</taxon>
    </lineage>
</organism>
<dbReference type="Gene3D" id="3.30.565.10">
    <property type="entry name" value="Histidine kinase-like ATPase, C-terminal domain"/>
    <property type="match status" value="1"/>
</dbReference>
<dbReference type="CDD" id="cd17546">
    <property type="entry name" value="REC_hyHK_CKI1_RcsC-like"/>
    <property type="match status" value="1"/>
</dbReference>
<evidence type="ECO:0000256" key="5">
    <source>
        <dbReference type="ARBA" id="ARBA00022519"/>
    </source>
</evidence>
<keyword evidence="6 15" id="KW-0597">Phosphoprotein</keyword>
<accession>A0A7D4IF40</accession>
<dbReference type="KEGG" id="apes:FOC84_07185"/>
<dbReference type="Gene3D" id="3.30.450.20">
    <property type="entry name" value="PAS domain"/>
    <property type="match status" value="1"/>
</dbReference>
<dbReference type="Pfam" id="PF00512">
    <property type="entry name" value="HisKA"/>
    <property type="match status" value="1"/>
</dbReference>
<keyword evidence="9" id="KW-0418">Kinase</keyword>
<dbReference type="RefSeq" id="WP_173143818.1">
    <property type="nucleotide sequence ID" value="NZ_CP053985.1"/>
</dbReference>
<dbReference type="InterPro" id="IPR035965">
    <property type="entry name" value="PAS-like_dom_sf"/>
</dbReference>
<feature type="modified residue" description="4-aspartylphosphate" evidence="15">
    <location>
        <position position="523"/>
    </location>
</feature>
<dbReference type="Gene3D" id="1.20.120.160">
    <property type="entry name" value="HPT domain"/>
    <property type="match status" value="1"/>
</dbReference>
<dbReference type="Pfam" id="PF01627">
    <property type="entry name" value="Hpt"/>
    <property type="match status" value="1"/>
</dbReference>
<keyword evidence="12" id="KW-0902">Two-component regulatory system</keyword>
<dbReference type="InterPro" id="IPR003594">
    <property type="entry name" value="HATPase_dom"/>
</dbReference>
<dbReference type="GO" id="GO:0000155">
    <property type="term" value="F:phosphorelay sensor kinase activity"/>
    <property type="evidence" value="ECO:0007669"/>
    <property type="project" value="InterPro"/>
</dbReference>
<gene>
    <name evidence="20" type="ORF">FOC84_07185</name>
</gene>
<evidence type="ECO:0000256" key="8">
    <source>
        <dbReference type="ARBA" id="ARBA00022692"/>
    </source>
</evidence>
<dbReference type="CDD" id="cd00082">
    <property type="entry name" value="HisKA"/>
    <property type="match status" value="1"/>
</dbReference>
<dbReference type="PROSITE" id="PS50110">
    <property type="entry name" value="RESPONSE_REGULATORY"/>
    <property type="match status" value="1"/>
</dbReference>
<dbReference type="Proteomes" id="UP000500970">
    <property type="component" value="Chromosome"/>
</dbReference>
<dbReference type="SMART" id="SM00448">
    <property type="entry name" value="REC"/>
    <property type="match status" value="1"/>
</dbReference>
<keyword evidence="5" id="KW-0997">Cell inner membrane</keyword>
<reference evidence="20 21" key="1">
    <citation type="submission" date="2020-05" db="EMBL/GenBank/DDBJ databases">
        <title>FDA dAtabase for Regulatory Grade micrObial Sequences (FDA-ARGOS): Supporting development and validation of Infectious Disease Dx tests.</title>
        <authorList>
            <person name="Sproer C."/>
            <person name="Gronow S."/>
            <person name="Severitt S."/>
            <person name="Schroder I."/>
            <person name="Tallon L."/>
            <person name="Sadzewicz L."/>
            <person name="Zhao X."/>
            <person name="Vavikolanu K."/>
            <person name="Mehta A."/>
            <person name="Aluvathingal J."/>
            <person name="Nadendla S."/>
            <person name="Myers T."/>
            <person name="Yan Y."/>
            <person name="Sichtig H."/>
        </authorList>
    </citation>
    <scope>NUCLEOTIDE SEQUENCE [LARGE SCALE GENOMIC DNA]</scope>
    <source>
        <strain evidence="20 21">FDAARGOS_790</strain>
    </source>
</reference>
<dbReference type="PRINTS" id="PR00344">
    <property type="entry name" value="BCTRLSENSOR"/>
</dbReference>
<dbReference type="InterPro" id="IPR011006">
    <property type="entry name" value="CheY-like_superfamily"/>
</dbReference>
<dbReference type="Pfam" id="PF02518">
    <property type="entry name" value="HATPase_c"/>
    <property type="match status" value="1"/>
</dbReference>
<evidence type="ECO:0000259" key="17">
    <source>
        <dbReference type="PROSITE" id="PS50109"/>
    </source>
</evidence>
<evidence type="ECO:0000256" key="16">
    <source>
        <dbReference type="SAM" id="Phobius"/>
    </source>
</evidence>
<evidence type="ECO:0000256" key="10">
    <source>
        <dbReference type="ARBA" id="ARBA00022840"/>
    </source>
</evidence>
<evidence type="ECO:0000259" key="19">
    <source>
        <dbReference type="PROSITE" id="PS50894"/>
    </source>
</evidence>
<keyword evidence="8 16" id="KW-0812">Transmembrane</keyword>
<evidence type="ECO:0000256" key="7">
    <source>
        <dbReference type="ARBA" id="ARBA00022679"/>
    </source>
</evidence>
<evidence type="ECO:0000256" key="15">
    <source>
        <dbReference type="PROSITE-ProRule" id="PRU00169"/>
    </source>
</evidence>
<dbReference type="PANTHER" id="PTHR43047">
    <property type="entry name" value="TWO-COMPONENT HISTIDINE PROTEIN KINASE"/>
    <property type="match status" value="1"/>
</dbReference>
<name>A0A7D4IF40_9BURK</name>
<proteinExistence type="predicted"/>
<sequence>MPLNKKNRGLRRLNIAFLCALPLALLCAAALYCAHRQVLLRHADLLQLDFPTLLRTNAWLFACVLLLLIAGLHAGAVLWFWCRRYIVQPAHAARRALAECEALGRTMLATVPCALCALSRANGRLVFSNALALQWLGAGAGQPLPDTPDVRRLLRQALEAEEPGSIEAFNAHDGRALTVAYAPTRYHRQDVVLCAFADISARAEMEHLLGLAKAQADKVYESGAGILSNIAREIRMPLYGVLGTLEVLGMTALNEEQRQHVDRIHSASLVLQQLTGDLLDIARIESGQFALEAIAFDPRELVEGAVAAHASMAEQKGLIIHGGIDASVPDCVCGDAGRIRQILGHLLSNAIKFTESGQVVARLRAQAMPDARLRLHLQVTDSGIGIAAAEQARLFEPFHRPAASSQAARGAGLGLGLFLCARLAALMGTRIRVISEPGLGSSFSVSFMLDQAQAPCGPAPQLQGLNAHNLLHLRILVVEGNPINQATLHDQLMRLGCHATLASDGAEGLALWNIQPFDLVMTDTDLPSMNGYALARALRAQGITAPIIALLTSASRAEEQRCAAAGMDGWLAKPIGLRALRQRLQAYATAPPRAQGISAATPRIGAAEVPAKYKAVFLETMDRDIVRLEASMRNGDTADVRALLHRIRGGLAAVHMIPLLSQADDLSALQRKQGLNGAVPRQIAAFIGQLRGKMREIAAEDNG</sequence>
<evidence type="ECO:0000256" key="1">
    <source>
        <dbReference type="ARBA" id="ARBA00000085"/>
    </source>
</evidence>
<evidence type="ECO:0000256" key="9">
    <source>
        <dbReference type="ARBA" id="ARBA00022777"/>
    </source>
</evidence>
<dbReference type="InterPro" id="IPR003661">
    <property type="entry name" value="HisK_dim/P_dom"/>
</dbReference>
<dbReference type="Gene3D" id="3.40.50.2300">
    <property type="match status" value="1"/>
</dbReference>